<dbReference type="PANTHER" id="PTHR15549:SF6">
    <property type="entry name" value="MID2 DOMAIN-CONTAINING PROTEIN"/>
    <property type="match status" value="1"/>
</dbReference>
<comment type="subcellular location">
    <subcellularLocation>
        <location evidence="1">Membrane</location>
        <topology evidence="1">Single-pass membrane protein</topology>
    </subcellularLocation>
</comment>
<evidence type="ECO:0000313" key="7">
    <source>
        <dbReference type="EMBL" id="CCA69021.1"/>
    </source>
</evidence>
<feature type="compositionally biased region" description="Low complexity" evidence="5">
    <location>
        <begin position="403"/>
        <end position="412"/>
    </location>
</feature>
<keyword evidence="2 6" id="KW-0812">Transmembrane</keyword>
<evidence type="ECO:0000256" key="5">
    <source>
        <dbReference type="SAM" id="MobiDB-lite"/>
    </source>
</evidence>
<dbReference type="AlphaFoldDB" id="G4TCJ7"/>
<proteinExistence type="predicted"/>
<dbReference type="Proteomes" id="UP000007148">
    <property type="component" value="Unassembled WGS sequence"/>
</dbReference>
<dbReference type="OrthoDB" id="3194625at2759"/>
<protein>
    <submittedName>
        <fullName evidence="7">Uncharacterized protein</fullName>
    </submittedName>
</protein>
<dbReference type="InParanoid" id="G4TCJ7"/>
<evidence type="ECO:0000313" key="8">
    <source>
        <dbReference type="Proteomes" id="UP000007148"/>
    </source>
</evidence>
<dbReference type="GO" id="GO:0071944">
    <property type="term" value="C:cell periphery"/>
    <property type="evidence" value="ECO:0007669"/>
    <property type="project" value="UniProtKB-ARBA"/>
</dbReference>
<feature type="compositionally biased region" description="Low complexity" evidence="5">
    <location>
        <begin position="444"/>
        <end position="457"/>
    </location>
</feature>
<dbReference type="STRING" id="1109443.G4TCJ7"/>
<dbReference type="eggNOG" id="ENOG502SCR1">
    <property type="taxonomic scope" value="Eukaryota"/>
</dbReference>
<feature type="compositionally biased region" description="Polar residues" evidence="5">
    <location>
        <begin position="458"/>
        <end position="491"/>
    </location>
</feature>
<dbReference type="OMA" id="AITHTAI"/>
<comment type="caution">
    <text evidence="7">The sequence shown here is derived from an EMBL/GenBank/DDBJ whole genome shotgun (WGS) entry which is preliminary data.</text>
</comment>
<dbReference type="EMBL" id="CAFZ01000045">
    <property type="protein sequence ID" value="CCA69021.1"/>
    <property type="molecule type" value="Genomic_DNA"/>
</dbReference>
<feature type="compositionally biased region" description="Polar residues" evidence="5">
    <location>
        <begin position="336"/>
        <end position="351"/>
    </location>
</feature>
<feature type="region of interest" description="Disordered" evidence="5">
    <location>
        <begin position="435"/>
        <end position="525"/>
    </location>
</feature>
<name>G4TCJ7_SERID</name>
<dbReference type="InterPro" id="IPR051694">
    <property type="entry name" value="Immunoregulatory_rcpt-like"/>
</dbReference>
<reference evidence="7 8" key="1">
    <citation type="journal article" date="2011" name="PLoS Pathog.">
        <title>Endophytic Life Strategies Decoded by Genome and Transcriptome Analyses of the Mutualistic Root Symbiont Piriformospora indica.</title>
        <authorList>
            <person name="Zuccaro A."/>
            <person name="Lahrmann U."/>
            <person name="Guldener U."/>
            <person name="Langen G."/>
            <person name="Pfiffi S."/>
            <person name="Biedenkopf D."/>
            <person name="Wong P."/>
            <person name="Samans B."/>
            <person name="Grimm C."/>
            <person name="Basiewicz M."/>
            <person name="Murat C."/>
            <person name="Martin F."/>
            <person name="Kogel K.H."/>
        </authorList>
    </citation>
    <scope>NUCLEOTIDE SEQUENCE [LARGE SCALE GENOMIC DNA]</scope>
    <source>
        <strain evidence="7 8">DSM 11827</strain>
    </source>
</reference>
<keyword evidence="4 6" id="KW-0472">Membrane</keyword>
<sequence>MLYSDGRSPASVSCPFYWVCAKKADHVISSPQGSPTLTQYGTTYSTSYPERVIVTTEYVTVTIPARLRARQDPASSTPTTSGEQTFSVNDVTPVARTITITETVVATNTVPTLTLFAPCTTTTVDDSGTNSTTTTTRANPGGNGGSSTAWRPAQVDNANDGKSTTTSDGATIILTELVTTVNGVETIFATPIQTLLNTSDNVLSDSQRTGVIAGAAVGGVCVLVALLGVIFYFRRARKARKRMLAEKNKRPTRHPLEDEADYFPHPAMAQWDAYSTTGSTVSAPRLLRARGSQTGSLFHEDVWPPPTEVMQDPLLTSQDLGSSISLAMGFPHEASSDLQASPETLSPSETAGSLGRRHRSSAYDSIRSTDSADYNRSHSRADSSAPLLDSAGRTISPPPPSMHPSAMASPSSTRGRDPRRSNLRVSYTADEMGGFVNRSSHYRSGTSNSVYSTSSASPQNDQASPLSALNIGSSRQSELGASPSSNDSSLLQDVLRAGSQTQTIASNPPRSDELPPQYHTIPRNT</sequence>
<dbReference type="HOGENOM" id="CLU_518865_0_0_1"/>
<feature type="compositionally biased region" description="Polar residues" evidence="5">
    <location>
        <begin position="156"/>
        <end position="166"/>
    </location>
</feature>
<feature type="transmembrane region" description="Helical" evidence="6">
    <location>
        <begin position="211"/>
        <end position="233"/>
    </location>
</feature>
<accession>G4TCJ7</accession>
<feature type="compositionally biased region" description="Polar residues" evidence="5">
    <location>
        <begin position="498"/>
        <end position="509"/>
    </location>
</feature>
<evidence type="ECO:0000256" key="2">
    <source>
        <dbReference type="ARBA" id="ARBA00022692"/>
    </source>
</evidence>
<feature type="compositionally biased region" description="Low complexity" evidence="5">
    <location>
        <begin position="123"/>
        <end position="136"/>
    </location>
</feature>
<evidence type="ECO:0000256" key="4">
    <source>
        <dbReference type="ARBA" id="ARBA00023136"/>
    </source>
</evidence>
<dbReference type="PANTHER" id="PTHR15549">
    <property type="entry name" value="PAIRED IMMUNOGLOBULIN-LIKE TYPE 2 RECEPTOR"/>
    <property type="match status" value="1"/>
</dbReference>
<feature type="compositionally biased region" description="Polar residues" evidence="5">
    <location>
        <begin position="362"/>
        <end position="372"/>
    </location>
</feature>
<keyword evidence="8" id="KW-1185">Reference proteome</keyword>
<keyword evidence="3 6" id="KW-1133">Transmembrane helix</keyword>
<dbReference type="GO" id="GO:0016020">
    <property type="term" value="C:membrane"/>
    <property type="evidence" value="ECO:0007669"/>
    <property type="project" value="UniProtKB-SubCell"/>
</dbReference>
<evidence type="ECO:0000256" key="6">
    <source>
        <dbReference type="SAM" id="Phobius"/>
    </source>
</evidence>
<feature type="region of interest" description="Disordered" evidence="5">
    <location>
        <begin position="334"/>
        <end position="421"/>
    </location>
</feature>
<evidence type="ECO:0000256" key="1">
    <source>
        <dbReference type="ARBA" id="ARBA00004167"/>
    </source>
</evidence>
<feature type="region of interest" description="Disordered" evidence="5">
    <location>
        <begin position="123"/>
        <end position="166"/>
    </location>
</feature>
<evidence type="ECO:0000256" key="3">
    <source>
        <dbReference type="ARBA" id="ARBA00022989"/>
    </source>
</evidence>
<gene>
    <name evidence="7" type="ORF">PIIN_02880</name>
</gene>
<organism evidence="7 8">
    <name type="scientific">Serendipita indica (strain DSM 11827)</name>
    <name type="common">Root endophyte fungus</name>
    <name type="synonym">Piriformospora indica</name>
    <dbReference type="NCBI Taxonomy" id="1109443"/>
    <lineage>
        <taxon>Eukaryota</taxon>
        <taxon>Fungi</taxon>
        <taxon>Dikarya</taxon>
        <taxon>Basidiomycota</taxon>
        <taxon>Agaricomycotina</taxon>
        <taxon>Agaricomycetes</taxon>
        <taxon>Sebacinales</taxon>
        <taxon>Serendipitaceae</taxon>
        <taxon>Serendipita</taxon>
    </lineage>
</organism>